<keyword evidence="1" id="KW-0732">Signal</keyword>
<gene>
    <name evidence="2" type="ORF">E3O65_07050</name>
</gene>
<evidence type="ECO:0000256" key="1">
    <source>
        <dbReference type="SAM" id="SignalP"/>
    </source>
</evidence>
<accession>A0ABY2J1S2</accession>
<feature type="signal peptide" evidence="1">
    <location>
        <begin position="1"/>
        <end position="24"/>
    </location>
</feature>
<dbReference type="Proteomes" id="UP000298355">
    <property type="component" value="Unassembled WGS sequence"/>
</dbReference>
<dbReference type="RefSeq" id="WP_134363038.1">
    <property type="nucleotide sequence ID" value="NZ_SOGJ01000018.1"/>
</dbReference>
<reference evidence="2 3" key="1">
    <citation type="submission" date="2019-03" db="EMBL/GenBank/DDBJ databases">
        <title>Genomics of glacier-inhabiting Cryobacterium strains.</title>
        <authorList>
            <person name="Liu Q."/>
            <person name="Xin Y.-H."/>
        </authorList>
    </citation>
    <scope>NUCLEOTIDE SEQUENCE [LARGE SCALE GENOMIC DNA]</scope>
    <source>
        <strain evidence="2 3">TMT4-23</strain>
    </source>
</reference>
<evidence type="ECO:0000313" key="2">
    <source>
        <dbReference type="EMBL" id="TFC98886.1"/>
    </source>
</evidence>
<organism evidence="2 3">
    <name type="scientific">Cryobacterium breve</name>
    <dbReference type="NCBI Taxonomy" id="1259258"/>
    <lineage>
        <taxon>Bacteria</taxon>
        <taxon>Bacillati</taxon>
        <taxon>Actinomycetota</taxon>
        <taxon>Actinomycetes</taxon>
        <taxon>Micrococcales</taxon>
        <taxon>Microbacteriaceae</taxon>
        <taxon>Cryobacterium</taxon>
    </lineage>
</organism>
<protein>
    <submittedName>
        <fullName evidence="2">Uncharacterized protein</fullName>
    </submittedName>
</protein>
<evidence type="ECO:0000313" key="3">
    <source>
        <dbReference type="Proteomes" id="UP000298355"/>
    </source>
</evidence>
<name>A0ABY2J1S2_9MICO</name>
<dbReference type="EMBL" id="SOGJ01000018">
    <property type="protein sequence ID" value="TFC98886.1"/>
    <property type="molecule type" value="Genomic_DNA"/>
</dbReference>
<comment type="caution">
    <text evidence="2">The sequence shown here is derived from an EMBL/GenBank/DDBJ whole genome shotgun (WGS) entry which is preliminary data.</text>
</comment>
<proteinExistence type="predicted"/>
<keyword evidence="3" id="KW-1185">Reference proteome</keyword>
<sequence length="375" mass="40203">MLSGALCAVAAVLVSQIVVSPATASELDILDPQALVQSLAPEVLDSSTQEYSHVDVISGAPDAKSRSLVSSSSVVLDDIEVSLEGQSGSAMGTTISVDYATGTSAETEDFTILNTSHENVAAYVQPNDTGVRFLTAIADSSAPTSYSYTFDVPEGSFLTDNHHGYFLRGPDGGTLGALGYAWAVDAAGNSVPTSYEWSGTTLTQIVDLTAPGLKFPVLADPSWTYAHTYKLEHTTVPEVRALLMDCFGCHFPVEGAPRNFPSSGQFLPLVVRPMDGGTAFNHNCYMDATYYQNYGGGNAYFGYDFFAAPGHVDGIGSAIYFDFNPMWDQATPNTKYGQLVVTGWVVNSNPMGMPQAFIKNMTWWNWLHLAQSVNV</sequence>
<feature type="chain" id="PRO_5045188426" evidence="1">
    <location>
        <begin position="25"/>
        <end position="375"/>
    </location>
</feature>